<protein>
    <submittedName>
        <fullName evidence="1">Uncharacterized protein</fullName>
    </submittedName>
</protein>
<evidence type="ECO:0000313" key="2">
    <source>
        <dbReference type="Proteomes" id="UP000254123"/>
    </source>
</evidence>
<dbReference type="AlphaFoldDB" id="A0A379LIW4"/>
<gene>
    <name evidence="1" type="ORF">NCTC10526_00881</name>
</gene>
<proteinExistence type="predicted"/>
<evidence type="ECO:0000313" key="1">
    <source>
        <dbReference type="EMBL" id="SUD90550.1"/>
    </source>
</evidence>
<name>A0A379LIW4_9GAMM</name>
<keyword evidence="2" id="KW-1185">Reference proteome</keyword>
<dbReference type="Proteomes" id="UP000254123">
    <property type="component" value="Unassembled WGS sequence"/>
</dbReference>
<reference evidence="1 2" key="1">
    <citation type="submission" date="2018-06" db="EMBL/GenBank/DDBJ databases">
        <authorList>
            <consortium name="Pathogen Informatics"/>
            <person name="Doyle S."/>
        </authorList>
    </citation>
    <scope>NUCLEOTIDE SEQUENCE [LARGE SCALE GENOMIC DNA]</scope>
    <source>
        <strain evidence="1 2">NCTC10526</strain>
    </source>
</reference>
<accession>A0A379LIW4</accession>
<sequence>MVSYLYADTSSNNVYEFYLDDRELKTKFLEGN</sequence>
<organism evidence="1 2">
    <name type="scientific">Psychrobacter phenylpyruvicus</name>
    <dbReference type="NCBI Taxonomy" id="29432"/>
    <lineage>
        <taxon>Bacteria</taxon>
        <taxon>Pseudomonadati</taxon>
        <taxon>Pseudomonadota</taxon>
        <taxon>Gammaproteobacteria</taxon>
        <taxon>Moraxellales</taxon>
        <taxon>Moraxellaceae</taxon>
        <taxon>Psychrobacter</taxon>
    </lineage>
</organism>
<dbReference type="EMBL" id="UGVC01000001">
    <property type="protein sequence ID" value="SUD90550.1"/>
    <property type="molecule type" value="Genomic_DNA"/>
</dbReference>